<evidence type="ECO:0000313" key="3">
    <source>
        <dbReference type="Proteomes" id="UP001140949"/>
    </source>
</evidence>
<reference evidence="2" key="1">
    <citation type="journal article" date="2023" name="GigaByte">
        <title>Genome assembly of the bearded iris, Iris pallida Lam.</title>
        <authorList>
            <person name="Bruccoleri R.E."/>
            <person name="Oakeley E.J."/>
            <person name="Faust A.M.E."/>
            <person name="Altorfer M."/>
            <person name="Dessus-Babus S."/>
            <person name="Burckhardt D."/>
            <person name="Oertli M."/>
            <person name="Naumann U."/>
            <person name="Petersen F."/>
            <person name="Wong J."/>
        </authorList>
    </citation>
    <scope>NUCLEOTIDE SEQUENCE</scope>
    <source>
        <strain evidence="2">GSM-AAB239-AS_SAM_17_03QT</strain>
    </source>
</reference>
<name>A0AAX6DZA7_IRIPA</name>
<dbReference type="InterPro" id="IPR025558">
    <property type="entry name" value="DUF4283"/>
</dbReference>
<comment type="caution">
    <text evidence="2">The sequence shown here is derived from an EMBL/GenBank/DDBJ whole genome shotgun (WGS) entry which is preliminary data.</text>
</comment>
<dbReference type="EMBL" id="JANAVB010041020">
    <property type="protein sequence ID" value="KAJ6797051.1"/>
    <property type="molecule type" value="Genomic_DNA"/>
</dbReference>
<protein>
    <recommendedName>
        <fullName evidence="1">DUF4283 domain-containing protein</fullName>
    </recommendedName>
</protein>
<dbReference type="Proteomes" id="UP001140949">
    <property type="component" value="Unassembled WGS sequence"/>
</dbReference>
<keyword evidence="3" id="KW-1185">Reference proteome</keyword>
<dbReference type="Pfam" id="PF14111">
    <property type="entry name" value="DUF4283"/>
    <property type="match status" value="1"/>
</dbReference>
<evidence type="ECO:0000259" key="1">
    <source>
        <dbReference type="Pfam" id="PF14111"/>
    </source>
</evidence>
<reference evidence="2" key="2">
    <citation type="submission" date="2023-04" db="EMBL/GenBank/DDBJ databases">
        <authorList>
            <person name="Bruccoleri R.E."/>
            <person name="Oakeley E.J."/>
            <person name="Faust A.-M."/>
            <person name="Dessus-Babus S."/>
            <person name="Altorfer M."/>
            <person name="Burckhardt D."/>
            <person name="Oertli M."/>
            <person name="Naumann U."/>
            <person name="Petersen F."/>
            <person name="Wong J."/>
        </authorList>
    </citation>
    <scope>NUCLEOTIDE SEQUENCE</scope>
    <source>
        <strain evidence="2">GSM-AAB239-AS_SAM_17_03QT</strain>
        <tissue evidence="2">Leaf</tissue>
    </source>
</reference>
<evidence type="ECO:0000313" key="2">
    <source>
        <dbReference type="EMBL" id="KAJ6797051.1"/>
    </source>
</evidence>
<organism evidence="2 3">
    <name type="scientific">Iris pallida</name>
    <name type="common">Sweet iris</name>
    <dbReference type="NCBI Taxonomy" id="29817"/>
    <lineage>
        <taxon>Eukaryota</taxon>
        <taxon>Viridiplantae</taxon>
        <taxon>Streptophyta</taxon>
        <taxon>Embryophyta</taxon>
        <taxon>Tracheophyta</taxon>
        <taxon>Spermatophyta</taxon>
        <taxon>Magnoliopsida</taxon>
        <taxon>Liliopsida</taxon>
        <taxon>Asparagales</taxon>
        <taxon>Iridaceae</taxon>
        <taxon>Iridoideae</taxon>
        <taxon>Irideae</taxon>
        <taxon>Iris</taxon>
    </lineage>
</organism>
<dbReference type="AlphaFoldDB" id="A0AAX6DZA7"/>
<feature type="domain" description="DUF4283" evidence="1">
    <location>
        <begin position="119"/>
        <end position="193"/>
    </location>
</feature>
<proteinExistence type="predicted"/>
<sequence>MRPPPPGPPPPPSVFLLVSPPPLPSWAISSAWPVLHLLGYRASIAATSTFASCPPIISGGIPLPPISEPPSSRVSFTEAVRSGSGVTAPVIPHRAIYLHGAARAIAFSKLDERTLVVPFKLALVGKFLQSKLPASKIRAAFDSFEFIGEVQVGMIDFRHVLIRPRLEDDFLCLRSRDLWPVAGCPMRLFRWTP</sequence>
<gene>
    <name evidence="2" type="ORF">M6B38_110740</name>
</gene>
<accession>A0AAX6DZA7</accession>